<feature type="region of interest" description="Disordered" evidence="10">
    <location>
        <begin position="139"/>
        <end position="166"/>
    </location>
</feature>
<dbReference type="UniPathway" id="UPA00074">
    <property type="reaction ID" value="UER00131"/>
</dbReference>
<keyword evidence="7" id="KW-0658">Purine biosynthesis</keyword>
<dbReference type="Pfam" id="PF01259">
    <property type="entry name" value="SAICAR_synt"/>
    <property type="match status" value="1"/>
</dbReference>
<dbReference type="NCBIfam" id="TIGR00081">
    <property type="entry name" value="purC"/>
    <property type="match status" value="1"/>
</dbReference>
<dbReference type="CDD" id="cd01414">
    <property type="entry name" value="SAICAR_synt_Sc"/>
    <property type="match status" value="1"/>
</dbReference>
<sequence>MEALTTTELAGLKLVTRGKVRDIYELPEQPDCLLFVATDRVSAFDVIMKNGIPSKGQLLTQLSQFWFDFLEDVVPNHVVTGDVSKMPASVRKHEDILRGRTLLVKKAKVLKCEAIVRGYLTGSAFSEYEKHGTVHGIKLPPGLQESSKLPKPLFTPSTKADVGEKDENIHPDRLPSLLPDPSWAPVLTQTAIDLYGKAAEHALKVGLILADTKFEFGLLSNSETAGKPILLLIDEALTPDSSRFWPAAEWSEGKRMTGIDKQYLREWLKSGGGGFGDSQSSQQEGVQIPGDIVDATWERYLEAFRKITGRDFTAK</sequence>
<dbReference type="FunFam" id="3.30.200.20:FF:000392">
    <property type="entry name" value="Phosphoribosylaminoimidazole-succinocarboxamide synthase"/>
    <property type="match status" value="1"/>
</dbReference>
<comment type="similarity">
    <text evidence="2">Belongs to the SAICAR synthetase family.</text>
</comment>
<keyword evidence="8" id="KW-0067">ATP-binding</keyword>
<dbReference type="GO" id="GO:0006189">
    <property type="term" value="P:'de novo' IMP biosynthetic process"/>
    <property type="evidence" value="ECO:0007669"/>
    <property type="project" value="UniProtKB-UniPathway"/>
</dbReference>
<dbReference type="Gene3D" id="3.30.470.20">
    <property type="entry name" value="ATP-grasp fold, B domain"/>
    <property type="match status" value="1"/>
</dbReference>
<dbReference type="EC" id="6.3.2.6" evidence="3"/>
<reference evidence="12 13" key="1">
    <citation type="journal article" date="2011" name="J. Gen. Appl. Microbiol.">
        <title>Draft genome sequencing of the enigmatic basidiomycete Mixia osmundae.</title>
        <authorList>
            <person name="Nishida H."/>
            <person name="Nagatsuka Y."/>
            <person name="Sugiyama J."/>
        </authorList>
    </citation>
    <scope>NUCLEOTIDE SEQUENCE [LARGE SCALE GENOMIC DNA]</scope>
    <source>
        <strain evidence="13">CBS 9802 / IAM 14324 / JCM 22182 / KY 12970</strain>
    </source>
</reference>
<name>G7EAW8_MIXOS</name>
<dbReference type="InterPro" id="IPR018236">
    <property type="entry name" value="SAICAR_synthetase_CS"/>
</dbReference>
<evidence type="ECO:0000256" key="4">
    <source>
        <dbReference type="ARBA" id="ARBA00016460"/>
    </source>
</evidence>
<dbReference type="Gene3D" id="3.30.200.20">
    <property type="entry name" value="Phosphorylase Kinase, domain 1"/>
    <property type="match status" value="1"/>
</dbReference>
<dbReference type="STRING" id="764103.G7EAW8"/>
<dbReference type="SUPFAM" id="SSF56104">
    <property type="entry name" value="SAICAR synthase-like"/>
    <property type="match status" value="1"/>
</dbReference>
<comment type="caution">
    <text evidence="12">The sequence shown here is derived from an EMBL/GenBank/DDBJ whole genome shotgun (WGS) entry which is preliminary data.</text>
</comment>
<dbReference type="NCBIfam" id="NF010568">
    <property type="entry name" value="PRK13961.1"/>
    <property type="match status" value="1"/>
</dbReference>
<dbReference type="InParanoid" id="G7EAW8"/>
<dbReference type="HAMAP" id="MF_00137">
    <property type="entry name" value="SAICAR_synth"/>
    <property type="match status" value="1"/>
</dbReference>
<keyword evidence="13" id="KW-1185">Reference proteome</keyword>
<dbReference type="Proteomes" id="UP000009131">
    <property type="component" value="Unassembled WGS sequence"/>
</dbReference>
<protein>
    <recommendedName>
        <fullName evidence="4">Phosphoribosylaminoimidazole-succinocarboxamide synthase</fullName>
        <ecNumber evidence="3">6.3.2.6</ecNumber>
    </recommendedName>
    <alternativeName>
        <fullName evidence="9">SAICAR synthetase</fullName>
    </alternativeName>
</protein>
<dbReference type="OrthoDB" id="9991235at2759"/>
<reference evidence="12 13" key="2">
    <citation type="journal article" date="2012" name="Open Biol.">
        <title>Characteristics of nucleosomes and linker DNA regions on the genome of the basidiomycete Mixia osmundae revealed by mono- and dinucleosome mapping.</title>
        <authorList>
            <person name="Nishida H."/>
            <person name="Kondo S."/>
            <person name="Matsumoto T."/>
            <person name="Suzuki Y."/>
            <person name="Yoshikawa H."/>
            <person name="Taylor T.D."/>
            <person name="Sugiyama J."/>
        </authorList>
    </citation>
    <scope>NUCLEOTIDE SEQUENCE [LARGE SCALE GENOMIC DNA]</scope>
    <source>
        <strain evidence="13">CBS 9802 / IAM 14324 / JCM 22182 / KY 12970</strain>
    </source>
</reference>
<evidence type="ECO:0000313" key="13">
    <source>
        <dbReference type="Proteomes" id="UP000009131"/>
    </source>
</evidence>
<dbReference type="AlphaFoldDB" id="G7EAW8"/>
<evidence type="ECO:0000259" key="11">
    <source>
        <dbReference type="Pfam" id="PF01259"/>
    </source>
</evidence>
<dbReference type="GO" id="GO:0005737">
    <property type="term" value="C:cytoplasm"/>
    <property type="evidence" value="ECO:0007669"/>
    <property type="project" value="TreeGrafter"/>
</dbReference>
<dbReference type="InterPro" id="IPR028923">
    <property type="entry name" value="SAICAR_synt/ADE2_N"/>
</dbReference>
<evidence type="ECO:0000256" key="5">
    <source>
        <dbReference type="ARBA" id="ARBA00022598"/>
    </source>
</evidence>
<dbReference type="InterPro" id="IPR001636">
    <property type="entry name" value="SAICAR_synth"/>
</dbReference>
<keyword evidence="5" id="KW-0436">Ligase</keyword>
<evidence type="ECO:0000313" key="12">
    <source>
        <dbReference type="EMBL" id="GAA99978.1"/>
    </source>
</evidence>
<feature type="domain" description="SAICAR synthetase/ADE2 N-terminal" evidence="11">
    <location>
        <begin position="15"/>
        <end position="270"/>
    </location>
</feature>
<keyword evidence="6" id="KW-0547">Nucleotide-binding</keyword>
<comment type="pathway">
    <text evidence="1">Purine metabolism; IMP biosynthesis via de novo pathway; 5-amino-1-(5-phospho-D-ribosyl)imidazole-4-carboxamide from 5-amino-1-(5-phospho-D-ribosyl)imidazole-4-carboxylate: step 1/2.</text>
</comment>
<gene>
    <name evidence="12" type="primary">Mo06681</name>
    <name evidence="12" type="ORF">E5Q_06681</name>
</gene>
<accession>G7EAW8</accession>
<evidence type="ECO:0000256" key="9">
    <source>
        <dbReference type="ARBA" id="ARBA00030409"/>
    </source>
</evidence>
<evidence type="ECO:0000256" key="10">
    <source>
        <dbReference type="SAM" id="MobiDB-lite"/>
    </source>
</evidence>
<dbReference type="EMBL" id="BABT02000252">
    <property type="protein sequence ID" value="GAA99978.1"/>
    <property type="molecule type" value="Genomic_DNA"/>
</dbReference>
<dbReference type="eggNOG" id="KOG2835">
    <property type="taxonomic scope" value="Eukaryota"/>
</dbReference>
<evidence type="ECO:0000256" key="7">
    <source>
        <dbReference type="ARBA" id="ARBA00022755"/>
    </source>
</evidence>
<organism evidence="12 13">
    <name type="scientific">Mixia osmundae (strain CBS 9802 / IAM 14324 / JCM 22182 / KY 12970)</name>
    <dbReference type="NCBI Taxonomy" id="764103"/>
    <lineage>
        <taxon>Eukaryota</taxon>
        <taxon>Fungi</taxon>
        <taxon>Dikarya</taxon>
        <taxon>Basidiomycota</taxon>
        <taxon>Pucciniomycotina</taxon>
        <taxon>Mixiomycetes</taxon>
        <taxon>Mixiales</taxon>
        <taxon>Mixiaceae</taxon>
        <taxon>Mixia</taxon>
    </lineage>
</organism>
<dbReference type="GO" id="GO:0005524">
    <property type="term" value="F:ATP binding"/>
    <property type="evidence" value="ECO:0007669"/>
    <property type="project" value="UniProtKB-KW"/>
</dbReference>
<proteinExistence type="inferred from homology"/>
<evidence type="ECO:0000256" key="6">
    <source>
        <dbReference type="ARBA" id="ARBA00022741"/>
    </source>
</evidence>
<evidence type="ECO:0000256" key="1">
    <source>
        <dbReference type="ARBA" id="ARBA00004672"/>
    </source>
</evidence>
<dbReference type="GO" id="GO:0004639">
    <property type="term" value="F:phosphoribosylaminoimidazolesuccinocarboxamide synthase activity"/>
    <property type="evidence" value="ECO:0007669"/>
    <property type="project" value="UniProtKB-EC"/>
</dbReference>
<evidence type="ECO:0000256" key="8">
    <source>
        <dbReference type="ARBA" id="ARBA00022840"/>
    </source>
</evidence>
<dbReference type="PANTHER" id="PTHR43700">
    <property type="entry name" value="PHOSPHORIBOSYLAMINOIMIDAZOLE-SUCCINOCARBOXAMIDE SYNTHASE"/>
    <property type="match status" value="1"/>
</dbReference>
<dbReference type="HOGENOM" id="CLU_045637_0_2_1"/>
<dbReference type="PANTHER" id="PTHR43700:SF1">
    <property type="entry name" value="PHOSPHORIBOSYLAMINOIMIDAZOLE-SUCCINOCARBOXAMIDE SYNTHASE"/>
    <property type="match status" value="1"/>
</dbReference>
<dbReference type="PROSITE" id="PS01058">
    <property type="entry name" value="SAICAR_SYNTHETASE_2"/>
    <property type="match status" value="1"/>
</dbReference>
<evidence type="ECO:0000256" key="2">
    <source>
        <dbReference type="ARBA" id="ARBA00010190"/>
    </source>
</evidence>
<dbReference type="FunCoup" id="G7EAW8">
    <property type="interactions" value="327"/>
</dbReference>
<evidence type="ECO:0000256" key="3">
    <source>
        <dbReference type="ARBA" id="ARBA00012217"/>
    </source>
</evidence>